<gene>
    <name evidence="6" type="primary">LOC108558673</name>
</gene>
<keyword evidence="3" id="KW-0732">Signal</keyword>
<dbReference type="PANTHER" id="PTHR11071">
    <property type="entry name" value="PEPTIDYL-PROLYL CIS-TRANS ISOMERASE"/>
    <property type="match status" value="1"/>
</dbReference>
<evidence type="ECO:0000313" key="5">
    <source>
        <dbReference type="Proteomes" id="UP000695000"/>
    </source>
</evidence>
<dbReference type="Proteomes" id="UP000695000">
    <property type="component" value="Unplaced"/>
</dbReference>
<accession>A0ABM1M999</accession>
<dbReference type="PRINTS" id="PR00153">
    <property type="entry name" value="CSAPPISMRASE"/>
</dbReference>
<protein>
    <recommendedName>
        <fullName evidence="3">Peptidyl-prolyl cis-trans isomerase</fullName>
        <shortName evidence="3">PPIase</shortName>
        <ecNumber evidence="3">5.2.1.8</ecNumber>
    </recommendedName>
</protein>
<dbReference type="InterPro" id="IPR029000">
    <property type="entry name" value="Cyclophilin-like_dom_sf"/>
</dbReference>
<dbReference type="SUPFAM" id="SSF50891">
    <property type="entry name" value="Cyclophilin-like"/>
    <property type="match status" value="1"/>
</dbReference>
<evidence type="ECO:0000313" key="6">
    <source>
        <dbReference type="RefSeq" id="XP_017771149.1"/>
    </source>
</evidence>
<feature type="chain" id="PRO_5044984516" description="Peptidyl-prolyl cis-trans isomerase" evidence="3">
    <location>
        <begin position="17"/>
        <end position="236"/>
    </location>
</feature>
<dbReference type="EC" id="5.2.1.8" evidence="3"/>
<keyword evidence="2 3" id="KW-0413">Isomerase</keyword>
<comment type="function">
    <text evidence="3">PPIases accelerate the folding of proteins. It catalyzes the cis-trans isomerization of proline imidic peptide bonds in oligopeptides.</text>
</comment>
<feature type="domain" description="PPIase cyclophilin-type" evidence="4">
    <location>
        <begin position="26"/>
        <end position="184"/>
    </location>
</feature>
<dbReference type="GeneID" id="108558673"/>
<feature type="signal peptide" evidence="3">
    <location>
        <begin position="1"/>
        <end position="16"/>
    </location>
</feature>
<dbReference type="Pfam" id="PF00160">
    <property type="entry name" value="Pro_isomerase"/>
    <property type="match status" value="1"/>
</dbReference>
<dbReference type="PANTHER" id="PTHR11071:SF559">
    <property type="entry name" value="PEPTIDYL-PROLYL CIS-TRANS ISOMERASE"/>
    <property type="match status" value="1"/>
</dbReference>
<name>A0ABM1M999_NICVS</name>
<evidence type="ECO:0000256" key="1">
    <source>
        <dbReference type="ARBA" id="ARBA00023110"/>
    </source>
</evidence>
<proteinExistence type="inferred from homology"/>
<dbReference type="RefSeq" id="XP_017771149.1">
    <property type="nucleotide sequence ID" value="XM_017915660.1"/>
</dbReference>
<sequence length="236" mass="26405">MELSLCVLILVALAKAENYKVTDRVYLDVEHGGEYVGKIVIGLFGEIAPKTVNNFKILATQGIDGNSFEGSTFHRVIQRFMIQGGDVLNRDGSSSVSAYGGLFEDENFIVPHNSAGFVSMANNGPNTNGCQFFITTIATNWLDGYHTVFGKVVKGQEIVHTIEHFKTDSDDRPLETVRIIQSGIMETPKPYFVSDDPYDYSLWLWIRDGSIPLSFSFAIMAFFHWVIQKLDGYKLI</sequence>
<dbReference type="GO" id="GO:0016853">
    <property type="term" value="F:isomerase activity"/>
    <property type="evidence" value="ECO:0007669"/>
    <property type="project" value="UniProtKB-KW"/>
</dbReference>
<keyword evidence="5" id="KW-1185">Reference proteome</keyword>
<dbReference type="InterPro" id="IPR002130">
    <property type="entry name" value="Cyclophilin-type_PPIase_dom"/>
</dbReference>
<comment type="catalytic activity">
    <reaction evidence="3">
        <text>[protein]-peptidylproline (omega=180) = [protein]-peptidylproline (omega=0)</text>
        <dbReference type="Rhea" id="RHEA:16237"/>
        <dbReference type="Rhea" id="RHEA-COMP:10747"/>
        <dbReference type="Rhea" id="RHEA-COMP:10748"/>
        <dbReference type="ChEBI" id="CHEBI:83833"/>
        <dbReference type="ChEBI" id="CHEBI:83834"/>
        <dbReference type="EC" id="5.2.1.8"/>
    </reaction>
</comment>
<keyword evidence="1 3" id="KW-0697">Rotamase</keyword>
<organism evidence="5 6">
    <name type="scientific">Nicrophorus vespilloides</name>
    <name type="common">Boreal carrion beetle</name>
    <dbReference type="NCBI Taxonomy" id="110193"/>
    <lineage>
        <taxon>Eukaryota</taxon>
        <taxon>Metazoa</taxon>
        <taxon>Ecdysozoa</taxon>
        <taxon>Arthropoda</taxon>
        <taxon>Hexapoda</taxon>
        <taxon>Insecta</taxon>
        <taxon>Pterygota</taxon>
        <taxon>Neoptera</taxon>
        <taxon>Endopterygota</taxon>
        <taxon>Coleoptera</taxon>
        <taxon>Polyphaga</taxon>
        <taxon>Staphyliniformia</taxon>
        <taxon>Silphidae</taxon>
        <taxon>Nicrophorinae</taxon>
        <taxon>Nicrophorus</taxon>
    </lineage>
</organism>
<dbReference type="PROSITE" id="PS50072">
    <property type="entry name" value="CSA_PPIASE_2"/>
    <property type="match status" value="1"/>
</dbReference>
<comment type="similarity">
    <text evidence="3">Belongs to the cyclophilin-type PPIase family.</text>
</comment>
<reference evidence="6" key="1">
    <citation type="submission" date="2025-08" db="UniProtKB">
        <authorList>
            <consortium name="RefSeq"/>
        </authorList>
    </citation>
    <scope>IDENTIFICATION</scope>
    <source>
        <tissue evidence="6">Whole Larva</tissue>
    </source>
</reference>
<dbReference type="InterPro" id="IPR020892">
    <property type="entry name" value="Cyclophilin-type_PPIase_CS"/>
</dbReference>
<dbReference type="PROSITE" id="PS00170">
    <property type="entry name" value="CSA_PPIASE_1"/>
    <property type="match status" value="1"/>
</dbReference>
<dbReference type="Gene3D" id="2.40.100.10">
    <property type="entry name" value="Cyclophilin-like"/>
    <property type="match status" value="1"/>
</dbReference>
<evidence type="ECO:0000259" key="4">
    <source>
        <dbReference type="PROSITE" id="PS50072"/>
    </source>
</evidence>
<evidence type="ECO:0000256" key="2">
    <source>
        <dbReference type="ARBA" id="ARBA00023235"/>
    </source>
</evidence>
<evidence type="ECO:0000256" key="3">
    <source>
        <dbReference type="RuleBase" id="RU363019"/>
    </source>
</evidence>